<keyword evidence="2" id="KW-1185">Reference proteome</keyword>
<accession>A0A1G8WUE7</accession>
<gene>
    <name evidence="1" type="ORF">SAMN05421869_112266</name>
</gene>
<dbReference type="Proteomes" id="UP000199202">
    <property type="component" value="Unassembled WGS sequence"/>
</dbReference>
<evidence type="ECO:0000313" key="2">
    <source>
        <dbReference type="Proteomes" id="UP000199202"/>
    </source>
</evidence>
<dbReference type="AlphaFoldDB" id="A0A1G8WUE7"/>
<organism evidence="1 2">
    <name type="scientific">Nonomuraea jiangxiensis</name>
    <dbReference type="NCBI Taxonomy" id="633440"/>
    <lineage>
        <taxon>Bacteria</taxon>
        <taxon>Bacillati</taxon>
        <taxon>Actinomycetota</taxon>
        <taxon>Actinomycetes</taxon>
        <taxon>Streptosporangiales</taxon>
        <taxon>Streptosporangiaceae</taxon>
        <taxon>Nonomuraea</taxon>
    </lineage>
</organism>
<protein>
    <submittedName>
        <fullName evidence="1">Uncharacterized protein</fullName>
    </submittedName>
</protein>
<dbReference type="RefSeq" id="WP_090936832.1">
    <property type="nucleotide sequence ID" value="NZ_FNDJ01000012.1"/>
</dbReference>
<dbReference type="EMBL" id="FNDJ01000012">
    <property type="protein sequence ID" value="SDJ81687.1"/>
    <property type="molecule type" value="Genomic_DNA"/>
</dbReference>
<dbReference type="OrthoDB" id="9875305at2"/>
<sequence>MALFEVQMRTASFLAAQLRGVQSRRNCLPPPFPIGGFQIQVQRIEFGANSIRHNVPSEFYVYYREPRLNPDPPHFFPTPNRATGFKTQIVQPVTLHLVESNSVLANPNASPPAVIPPISFSAVLTLSYDPVPFEGCKLFTRFDHIEPGQLPALPPGVNEDQLWEMIIEFAKNSFQVPPQEFNFTGGLLPTSVTWIANAGVSVNHSLDRISFRVDPFGGTDASDIRWTNFYSGALEDRVGAADWGLFLDARMLESKLTRDVEVALQSAPTAPFRPNSIGSRYFVAGGVPCVDVTVSGVVEIPLLPDVDVAPTVHFSFSTQTTPPRLVADVRLDEIQKLLDFPARLLGTIKSFAPPLGYVLELAIGDDVRGIAGKLGGIDVSPDGMECTMLTPTHRRCTIEPPAPDLGDLRMRLSGCVGQPDGMVISGEMLTSTGHRLDGGLTASQPSFESSEFAWIGPKVSCSQASNHLLDDVRRNPDGYASLYAEVAINHTGTTPVYVCEVQVINDRLGVFPHSAPGLQLLRDLAPTKIKIKMPMPDSPEYNADPYPLDLLVKTSAGVQLIRIPAPKPMTDADRALVVGSVDVQLRACPAIWEWVHEAKEGKFDLAWIVDPLIDPPYEMQLGHFWDVRITGLIGDATVTLFDQKGDHLLTAQRQPSSTLRLHALVPPAEGTELTMLKQGEGSVENAGVEISQQVISSTSLIPLPNEALRLIPATIWSRAGIVALMDGKVAAFDMSNPHAPSRVGVWSEPGLTAVCPWEGRLFLFGARGMTSIGSDLVRTPVEPASGETVLGAAAGDSVVYLLTSNGVDVRAGSDLHKINWWPFEGGQSILRTRDRLFVGGKRGLASYRLSDESKPELEAVDERTIVADLAASDDGTIAMLDDGSAIEVTVIDRKFRELTKYGSIPPWAHAVWLARTVALLDASHRWIAVGVAGDSRLEVPMQKKD</sequence>
<name>A0A1G8WUE7_9ACTN</name>
<proteinExistence type="predicted"/>
<reference evidence="1 2" key="1">
    <citation type="submission" date="2016-10" db="EMBL/GenBank/DDBJ databases">
        <authorList>
            <person name="de Groot N.N."/>
        </authorList>
    </citation>
    <scope>NUCLEOTIDE SEQUENCE [LARGE SCALE GENOMIC DNA]</scope>
    <source>
        <strain evidence="1 2">CGMCC 4.6533</strain>
    </source>
</reference>
<evidence type="ECO:0000313" key="1">
    <source>
        <dbReference type="EMBL" id="SDJ81687.1"/>
    </source>
</evidence>